<dbReference type="EC" id="2.7.11.1" evidence="1"/>
<evidence type="ECO:0000313" key="6">
    <source>
        <dbReference type="Proteomes" id="UP000001628"/>
    </source>
</evidence>
<dbReference type="eggNOG" id="ENOG502S5WB">
    <property type="taxonomic scope" value="Eukaryota"/>
</dbReference>
<evidence type="ECO:0000256" key="3">
    <source>
        <dbReference type="ARBA" id="ARBA00048679"/>
    </source>
</evidence>
<dbReference type="AlphaFoldDB" id="C1FZ96"/>
<keyword evidence="6" id="KW-1185">Reference proteome</keyword>
<dbReference type="PANTHER" id="PTHR38248">
    <property type="entry name" value="FUNK1 6"/>
    <property type="match status" value="1"/>
</dbReference>
<dbReference type="RefSeq" id="XP_010756129.1">
    <property type="nucleotide sequence ID" value="XM_010757827.1"/>
</dbReference>
<dbReference type="STRING" id="502780.C1FZ96"/>
<dbReference type="PROSITE" id="PS00109">
    <property type="entry name" value="PROTEIN_KINASE_TYR"/>
    <property type="match status" value="1"/>
</dbReference>
<protein>
    <recommendedName>
        <fullName evidence="1">non-specific serine/threonine protein kinase</fullName>
        <ecNumber evidence="1">2.7.11.1</ecNumber>
    </recommendedName>
</protein>
<dbReference type="Gene3D" id="1.10.510.10">
    <property type="entry name" value="Transferase(Phosphotransferase) domain 1"/>
    <property type="match status" value="1"/>
</dbReference>
<comment type="catalytic activity">
    <reaction evidence="2">
        <text>L-threonyl-[protein] + ATP = O-phospho-L-threonyl-[protein] + ADP + H(+)</text>
        <dbReference type="Rhea" id="RHEA:46608"/>
        <dbReference type="Rhea" id="RHEA-COMP:11060"/>
        <dbReference type="Rhea" id="RHEA-COMP:11605"/>
        <dbReference type="ChEBI" id="CHEBI:15378"/>
        <dbReference type="ChEBI" id="CHEBI:30013"/>
        <dbReference type="ChEBI" id="CHEBI:30616"/>
        <dbReference type="ChEBI" id="CHEBI:61977"/>
        <dbReference type="ChEBI" id="CHEBI:456216"/>
        <dbReference type="EC" id="2.7.11.1"/>
    </reaction>
</comment>
<evidence type="ECO:0000313" key="5">
    <source>
        <dbReference type="EMBL" id="EEH44833.2"/>
    </source>
</evidence>
<dbReference type="OMA" id="ARIMIGT"/>
<dbReference type="VEuPathDB" id="FungiDB:PADG_01122"/>
<dbReference type="GeneID" id="22580844"/>
<dbReference type="KEGG" id="pbn:PADG_01122"/>
<dbReference type="InterPro" id="IPR040976">
    <property type="entry name" value="Pkinase_fungal"/>
</dbReference>
<dbReference type="EMBL" id="KN275957">
    <property type="protein sequence ID" value="EEH44833.2"/>
    <property type="molecule type" value="Genomic_DNA"/>
</dbReference>
<sequence>MTTLSPHDSDIIAKHPFNDSLNSLRGPLQEAEQAYDASADPKDEICQRAISKLLSFFLGQEIAVELQSKISKHSVARELVDIHECILKGDFNYNDFRLLARLIIQKAPDVDIWKAVLDLTVTISQSIPPLTSIPRFFTGTPVKTTSSSQKDSEQTRELVNMRIFEEICDCTFQNVEGFFNKYFKGKDWSDKADAICQHVLAPDSDGNWAQFPDPPMQSDVLTWWFQLQKRLLSESRSIYSTTVSKTNLTGSKAERQLDLLLKARSTSLSQDKHDWRDILVIGELKKSEKEIRAKDTLLQISCYVRDVFAAQPTRRFVHAFTVCGTKMEMWVFDRSGPYSSGIIDVNTDRRQFLQVFVGYTMMSDEELGLDTFIARNEDGSKSITIKESESSEELTLRLSEMLTFQHAIVCRGTTCFLTDDGEVEGVAKLSWVSDKRRPEVELLKLAAQKNVQGIARIIGHSTITSIADMRCGLTFDNKHHDFKSATSSRVSSLHQSQPSAEPCHLNIHQTSSRKCKYPGKGMQVSKQPHFASQSLRTSQQNNELPFSIQSVHTPSLFDRNGKELYDNRVLRCLVISPAGRPIYKYKSPLELLMALRDAIKAHQSLYLDGNILHRDISENNIIITNPEKTDGHSGMLIDLDLAKEVGSERSGARYRTGTMEFMAIEVLLNVDHTYRHDLESFFYVLIWQCARNSWRKLNELQRQRQRQPQNSRLREWYTGTYTNIARIKESDMQVRGFEFVLQEFPLEFECVKHLCRTIRGVLFPYGKEGIIVGTPQDPKILYDPIIKAYDDAIAVIEA</sequence>
<accession>C1FZ96</accession>
<comment type="catalytic activity">
    <reaction evidence="3">
        <text>L-seryl-[protein] + ATP = O-phospho-L-seryl-[protein] + ADP + H(+)</text>
        <dbReference type="Rhea" id="RHEA:17989"/>
        <dbReference type="Rhea" id="RHEA-COMP:9863"/>
        <dbReference type="Rhea" id="RHEA-COMP:11604"/>
        <dbReference type="ChEBI" id="CHEBI:15378"/>
        <dbReference type="ChEBI" id="CHEBI:29999"/>
        <dbReference type="ChEBI" id="CHEBI:30616"/>
        <dbReference type="ChEBI" id="CHEBI:83421"/>
        <dbReference type="ChEBI" id="CHEBI:456216"/>
        <dbReference type="EC" id="2.7.11.1"/>
    </reaction>
</comment>
<dbReference type="InterPro" id="IPR011009">
    <property type="entry name" value="Kinase-like_dom_sf"/>
</dbReference>
<reference evidence="5 6" key="1">
    <citation type="journal article" date="2011" name="PLoS Genet.">
        <title>Comparative genomic analysis of human fungal pathogens causing paracoccidioidomycosis.</title>
        <authorList>
            <person name="Desjardins C.A."/>
            <person name="Champion M.D."/>
            <person name="Holder J.W."/>
            <person name="Muszewska A."/>
            <person name="Goldberg J."/>
            <person name="Bailao A.M."/>
            <person name="Brigido M.M."/>
            <person name="Ferreira M.E."/>
            <person name="Garcia A.M."/>
            <person name="Grynberg M."/>
            <person name="Gujja S."/>
            <person name="Heiman D.I."/>
            <person name="Henn M.R."/>
            <person name="Kodira C.D."/>
            <person name="Leon-Narvaez H."/>
            <person name="Longo L.V."/>
            <person name="Ma L.J."/>
            <person name="Malavazi I."/>
            <person name="Matsuo A.L."/>
            <person name="Morais F.V."/>
            <person name="Pereira M."/>
            <person name="Rodriguez-Brito S."/>
            <person name="Sakthikumar S."/>
            <person name="Salem-Izacc S.M."/>
            <person name="Sykes S.M."/>
            <person name="Teixeira M.M."/>
            <person name="Vallejo M.C."/>
            <person name="Walter M.E."/>
            <person name="Yandava C."/>
            <person name="Young S."/>
            <person name="Zeng Q."/>
            <person name="Zucker J."/>
            <person name="Felipe M.S."/>
            <person name="Goldman G.H."/>
            <person name="Haas B.J."/>
            <person name="McEwen J.G."/>
            <person name="Nino-Vega G."/>
            <person name="Puccia R."/>
            <person name="San-Blas G."/>
            <person name="Soares C.M."/>
            <person name="Birren B.W."/>
            <person name="Cuomo C.A."/>
        </authorList>
    </citation>
    <scope>NUCLEOTIDE SEQUENCE [LARGE SCALE GENOMIC DNA]</scope>
    <source>
        <strain evidence="5 6">Pb18</strain>
    </source>
</reference>
<dbReference type="InParanoid" id="C1FZ96"/>
<dbReference type="PANTHER" id="PTHR38248:SF2">
    <property type="entry name" value="FUNK1 11"/>
    <property type="match status" value="1"/>
</dbReference>
<dbReference type="HOGENOM" id="CLU_005513_3_0_1"/>
<evidence type="ECO:0000256" key="2">
    <source>
        <dbReference type="ARBA" id="ARBA00047899"/>
    </source>
</evidence>
<dbReference type="InterPro" id="IPR008266">
    <property type="entry name" value="Tyr_kinase_AS"/>
</dbReference>
<dbReference type="GO" id="GO:0004674">
    <property type="term" value="F:protein serine/threonine kinase activity"/>
    <property type="evidence" value="ECO:0007669"/>
    <property type="project" value="UniProtKB-EC"/>
</dbReference>
<name>C1FZ96_PARBD</name>
<proteinExistence type="predicted"/>
<organism evidence="5 6">
    <name type="scientific">Paracoccidioides brasiliensis (strain Pb18)</name>
    <dbReference type="NCBI Taxonomy" id="502780"/>
    <lineage>
        <taxon>Eukaryota</taxon>
        <taxon>Fungi</taxon>
        <taxon>Dikarya</taxon>
        <taxon>Ascomycota</taxon>
        <taxon>Pezizomycotina</taxon>
        <taxon>Eurotiomycetes</taxon>
        <taxon>Eurotiomycetidae</taxon>
        <taxon>Onygenales</taxon>
        <taxon>Ajellomycetaceae</taxon>
        <taxon>Paracoccidioides</taxon>
    </lineage>
</organism>
<feature type="domain" description="Fungal-type protein kinase" evidence="4">
    <location>
        <begin position="257"/>
        <end position="689"/>
    </location>
</feature>
<dbReference type="SUPFAM" id="SSF56112">
    <property type="entry name" value="Protein kinase-like (PK-like)"/>
    <property type="match status" value="1"/>
</dbReference>
<dbReference type="OrthoDB" id="5584477at2759"/>
<evidence type="ECO:0000256" key="1">
    <source>
        <dbReference type="ARBA" id="ARBA00012513"/>
    </source>
</evidence>
<dbReference type="Pfam" id="PF17667">
    <property type="entry name" value="Pkinase_fungal"/>
    <property type="match status" value="1"/>
</dbReference>
<gene>
    <name evidence="5" type="ORF">PADG_01122</name>
</gene>
<evidence type="ECO:0000259" key="4">
    <source>
        <dbReference type="Pfam" id="PF17667"/>
    </source>
</evidence>
<dbReference type="Proteomes" id="UP000001628">
    <property type="component" value="Unassembled WGS sequence"/>
</dbReference>